<evidence type="ECO:0000313" key="2">
    <source>
        <dbReference type="EMBL" id="MPC90856.1"/>
    </source>
</evidence>
<accession>A0A5B7JA05</accession>
<reference evidence="2 3" key="1">
    <citation type="submission" date="2019-05" db="EMBL/GenBank/DDBJ databases">
        <title>Another draft genome of Portunus trituberculatus and its Hox gene families provides insights of decapod evolution.</title>
        <authorList>
            <person name="Jeong J.-H."/>
            <person name="Song I."/>
            <person name="Kim S."/>
            <person name="Choi T."/>
            <person name="Kim D."/>
            <person name="Ryu S."/>
            <person name="Kim W."/>
        </authorList>
    </citation>
    <scope>NUCLEOTIDE SEQUENCE [LARGE SCALE GENOMIC DNA]</scope>
    <source>
        <tissue evidence="2">Muscle</tissue>
    </source>
</reference>
<keyword evidence="3" id="KW-1185">Reference proteome</keyword>
<evidence type="ECO:0000256" key="1">
    <source>
        <dbReference type="SAM" id="MobiDB-lite"/>
    </source>
</evidence>
<protein>
    <submittedName>
        <fullName evidence="2">Uncharacterized protein</fullName>
    </submittedName>
</protein>
<name>A0A5B7JA05_PORTR</name>
<comment type="caution">
    <text evidence="2">The sequence shown here is derived from an EMBL/GenBank/DDBJ whole genome shotgun (WGS) entry which is preliminary data.</text>
</comment>
<proteinExistence type="predicted"/>
<organism evidence="2 3">
    <name type="scientific">Portunus trituberculatus</name>
    <name type="common">Swimming crab</name>
    <name type="synonym">Neptunus trituberculatus</name>
    <dbReference type="NCBI Taxonomy" id="210409"/>
    <lineage>
        <taxon>Eukaryota</taxon>
        <taxon>Metazoa</taxon>
        <taxon>Ecdysozoa</taxon>
        <taxon>Arthropoda</taxon>
        <taxon>Crustacea</taxon>
        <taxon>Multicrustacea</taxon>
        <taxon>Malacostraca</taxon>
        <taxon>Eumalacostraca</taxon>
        <taxon>Eucarida</taxon>
        <taxon>Decapoda</taxon>
        <taxon>Pleocyemata</taxon>
        <taxon>Brachyura</taxon>
        <taxon>Eubrachyura</taxon>
        <taxon>Portunoidea</taxon>
        <taxon>Portunidae</taxon>
        <taxon>Portuninae</taxon>
        <taxon>Portunus</taxon>
    </lineage>
</organism>
<feature type="region of interest" description="Disordered" evidence="1">
    <location>
        <begin position="60"/>
        <end position="85"/>
    </location>
</feature>
<dbReference type="Proteomes" id="UP000324222">
    <property type="component" value="Unassembled WGS sequence"/>
</dbReference>
<dbReference type="EMBL" id="VSRR010085790">
    <property type="protein sequence ID" value="MPC90856.1"/>
    <property type="molecule type" value="Genomic_DNA"/>
</dbReference>
<evidence type="ECO:0000313" key="3">
    <source>
        <dbReference type="Proteomes" id="UP000324222"/>
    </source>
</evidence>
<sequence>MPGCTTWLGRCIDVMVEVSVALVRQALCGYGGDTGAVSSQVSAAVGSVNAEGLNNRISIGQVPQTTGRGTAENGTGCGRGLAVGRQGTSTGMGPCRTLTRLATQPLCTVDRTSPAPRGRLVQVTRRIHQTLIFRLLAAGTPSLGQAMSPPPRHGGIAMTLRHYVRGVTVTGGAT</sequence>
<dbReference type="AlphaFoldDB" id="A0A5B7JA05"/>
<gene>
    <name evidence="2" type="ORF">E2C01_085859</name>
</gene>